<keyword evidence="3" id="KW-1185">Reference proteome</keyword>
<feature type="region of interest" description="Disordered" evidence="1">
    <location>
        <begin position="1"/>
        <end position="32"/>
    </location>
</feature>
<dbReference type="EMBL" id="LUCM01006050">
    <property type="protein sequence ID" value="KAA0191899.1"/>
    <property type="molecule type" value="Genomic_DNA"/>
</dbReference>
<gene>
    <name evidence="2" type="ORF">FBUS_08354</name>
</gene>
<proteinExistence type="predicted"/>
<reference evidence="2" key="1">
    <citation type="submission" date="2019-05" db="EMBL/GenBank/DDBJ databases">
        <title>Annotation for the trematode Fasciolopsis buski.</title>
        <authorList>
            <person name="Choi Y.-J."/>
        </authorList>
    </citation>
    <scope>NUCLEOTIDE SEQUENCE</scope>
    <source>
        <strain evidence="2">HT</strain>
        <tissue evidence="2">Whole worm</tissue>
    </source>
</reference>
<feature type="non-terminal residue" evidence="2">
    <location>
        <position position="1"/>
    </location>
</feature>
<dbReference type="Proteomes" id="UP000728185">
    <property type="component" value="Unassembled WGS sequence"/>
</dbReference>
<feature type="compositionally biased region" description="Basic and acidic residues" evidence="1">
    <location>
        <begin position="57"/>
        <end position="73"/>
    </location>
</feature>
<evidence type="ECO:0000313" key="3">
    <source>
        <dbReference type="Proteomes" id="UP000728185"/>
    </source>
</evidence>
<sequence>MESDSDVSLSPVPAESKKEVDPRATLKPTSEQFTAQPCVSAINGTNTRIKASAESTGKPETRVCADVSQKDSNKPVQQQNEQKQINYMEPSNLDLSPHTAGVSPIPRAPNTCSNCATNPTFTHAFPSANG</sequence>
<feature type="compositionally biased region" description="Basic and acidic residues" evidence="1">
    <location>
        <begin position="15"/>
        <end position="24"/>
    </location>
</feature>
<name>A0A8E0VJJ0_9TREM</name>
<evidence type="ECO:0000256" key="1">
    <source>
        <dbReference type="SAM" id="MobiDB-lite"/>
    </source>
</evidence>
<organism evidence="2 3">
    <name type="scientific">Fasciolopsis buskii</name>
    <dbReference type="NCBI Taxonomy" id="27845"/>
    <lineage>
        <taxon>Eukaryota</taxon>
        <taxon>Metazoa</taxon>
        <taxon>Spiralia</taxon>
        <taxon>Lophotrochozoa</taxon>
        <taxon>Platyhelminthes</taxon>
        <taxon>Trematoda</taxon>
        <taxon>Digenea</taxon>
        <taxon>Plagiorchiida</taxon>
        <taxon>Echinostomata</taxon>
        <taxon>Echinostomatoidea</taxon>
        <taxon>Fasciolidae</taxon>
        <taxon>Fasciolopsis</taxon>
    </lineage>
</organism>
<feature type="region of interest" description="Disordered" evidence="1">
    <location>
        <begin position="49"/>
        <end position="81"/>
    </location>
</feature>
<accession>A0A8E0VJJ0</accession>
<dbReference type="AlphaFoldDB" id="A0A8E0VJJ0"/>
<evidence type="ECO:0000313" key="2">
    <source>
        <dbReference type="EMBL" id="KAA0191899.1"/>
    </source>
</evidence>
<comment type="caution">
    <text evidence="2">The sequence shown here is derived from an EMBL/GenBank/DDBJ whole genome shotgun (WGS) entry which is preliminary data.</text>
</comment>
<dbReference type="OrthoDB" id="6288028at2759"/>
<protein>
    <submittedName>
        <fullName evidence="2">Uncharacterized protein</fullName>
    </submittedName>
</protein>